<feature type="region of interest" description="Disordered" evidence="1">
    <location>
        <begin position="1"/>
        <end position="32"/>
    </location>
</feature>
<dbReference type="AlphaFoldDB" id="A0A1I8F1Z4"/>
<evidence type="ECO:0000313" key="3">
    <source>
        <dbReference type="WBParaSite" id="maker-unitig_13599-snap-gene-0.2-mRNA-1"/>
    </source>
</evidence>
<accession>A0A1I8F1Z4</accession>
<sequence length="305" mass="33583">RLRSPSSDSSSLRSPASDSFRPAAGRRRSDLQSLRRPRLLILQSLAPVAPSPEFSEPAQAPSRRFPATRLCKDGAGGKQGGGQWKRRGAVAEAPVPWRIVGGGSGGGRSDLGVLAEVAGGRDKMTATVQAYNYEAIKIFEEHQNKNRRAILKQRIAGNAQQPLEPLAWRGGLRVLQAAASGVRAQTNGRLTEASTKNSKRSTRPRSITRCPIPNSDRISSREQSFPIRSYVMFRDKYANVPFTSKKDKYIKFTKDDVERSECSTSSFAESDFLTRIVASDAVDLIFFFEIILGWVIRFLVSASLP</sequence>
<organism evidence="2 3">
    <name type="scientific">Macrostomum lignano</name>
    <dbReference type="NCBI Taxonomy" id="282301"/>
    <lineage>
        <taxon>Eukaryota</taxon>
        <taxon>Metazoa</taxon>
        <taxon>Spiralia</taxon>
        <taxon>Lophotrochozoa</taxon>
        <taxon>Platyhelminthes</taxon>
        <taxon>Rhabditophora</taxon>
        <taxon>Macrostomorpha</taxon>
        <taxon>Macrostomida</taxon>
        <taxon>Macrostomidae</taxon>
        <taxon>Macrostomum</taxon>
    </lineage>
</organism>
<dbReference type="WBParaSite" id="maker-unitig_13599-snap-gene-0.2-mRNA-1">
    <property type="protein sequence ID" value="maker-unitig_13599-snap-gene-0.2-mRNA-1"/>
    <property type="gene ID" value="maker-unitig_13599-snap-gene-0.2"/>
</dbReference>
<proteinExistence type="predicted"/>
<feature type="compositionally biased region" description="Low complexity" evidence="1">
    <location>
        <begin position="1"/>
        <end position="19"/>
    </location>
</feature>
<reference evidence="3" key="1">
    <citation type="submission" date="2016-11" db="UniProtKB">
        <authorList>
            <consortium name="WormBaseParasite"/>
        </authorList>
    </citation>
    <scope>IDENTIFICATION</scope>
</reference>
<keyword evidence="2" id="KW-1185">Reference proteome</keyword>
<feature type="region of interest" description="Disordered" evidence="1">
    <location>
        <begin position="186"/>
        <end position="219"/>
    </location>
</feature>
<protein>
    <submittedName>
        <fullName evidence="3">Protein FMC1 homolog</fullName>
    </submittedName>
</protein>
<name>A0A1I8F1Z4_9PLAT</name>
<evidence type="ECO:0000313" key="2">
    <source>
        <dbReference type="Proteomes" id="UP000095280"/>
    </source>
</evidence>
<feature type="compositionally biased region" description="Polar residues" evidence="1">
    <location>
        <begin position="186"/>
        <end position="196"/>
    </location>
</feature>
<evidence type="ECO:0000256" key="1">
    <source>
        <dbReference type="SAM" id="MobiDB-lite"/>
    </source>
</evidence>
<dbReference type="Proteomes" id="UP000095280">
    <property type="component" value="Unplaced"/>
</dbReference>